<protein>
    <recommendedName>
        <fullName evidence="4">Secreted protein</fullName>
    </recommendedName>
</protein>
<organism evidence="2 3">
    <name type="scientific">Musa troglodytarum</name>
    <name type="common">fe'i banana</name>
    <dbReference type="NCBI Taxonomy" id="320322"/>
    <lineage>
        <taxon>Eukaryota</taxon>
        <taxon>Viridiplantae</taxon>
        <taxon>Streptophyta</taxon>
        <taxon>Embryophyta</taxon>
        <taxon>Tracheophyta</taxon>
        <taxon>Spermatophyta</taxon>
        <taxon>Magnoliopsida</taxon>
        <taxon>Liliopsida</taxon>
        <taxon>Zingiberales</taxon>
        <taxon>Musaceae</taxon>
        <taxon>Musa</taxon>
    </lineage>
</organism>
<evidence type="ECO:0008006" key="4">
    <source>
        <dbReference type="Google" id="ProtNLM"/>
    </source>
</evidence>
<evidence type="ECO:0000313" key="3">
    <source>
        <dbReference type="Proteomes" id="UP001055439"/>
    </source>
</evidence>
<gene>
    <name evidence="2" type="ORF">MUK42_07240</name>
</gene>
<dbReference type="Proteomes" id="UP001055439">
    <property type="component" value="Chromosome 8"/>
</dbReference>
<dbReference type="OrthoDB" id="8093034at2759"/>
<sequence length="147" mass="16603">MRVRVWPLATRVSAAHFRAFWLPLSLSMATATNGDAATTCMCSRRPLLLLLERKKKKEEEWLILFLSYNLLSPQMVNSSTVGLSIISGMLSNFYPSSETIDHASFSPFICWGGFCFHTRLSLAHRLPRGRWSSRGTHDITASNDHSE</sequence>
<feature type="chain" id="PRO_5038965275" description="Secreted protein" evidence="1">
    <location>
        <begin position="37"/>
        <end position="147"/>
    </location>
</feature>
<dbReference type="AlphaFoldDB" id="A0A9E7HCC2"/>
<accession>A0A9E7HCC2</accession>
<proteinExistence type="predicted"/>
<reference evidence="2" key="1">
    <citation type="submission" date="2022-05" db="EMBL/GenBank/DDBJ databases">
        <title>The Musa troglodytarum L. genome provides insights into the mechanism of non-climacteric behaviour and enrichment of carotenoids.</title>
        <authorList>
            <person name="Wang J."/>
        </authorList>
    </citation>
    <scope>NUCLEOTIDE SEQUENCE</scope>
    <source>
        <tissue evidence="2">Leaf</tissue>
    </source>
</reference>
<keyword evidence="1" id="KW-0732">Signal</keyword>
<name>A0A9E7HCC2_9LILI</name>
<evidence type="ECO:0000256" key="1">
    <source>
        <dbReference type="SAM" id="SignalP"/>
    </source>
</evidence>
<keyword evidence="3" id="KW-1185">Reference proteome</keyword>
<feature type="signal peptide" evidence="1">
    <location>
        <begin position="1"/>
        <end position="36"/>
    </location>
</feature>
<dbReference type="EMBL" id="CP097510">
    <property type="protein sequence ID" value="URE27228.1"/>
    <property type="molecule type" value="Genomic_DNA"/>
</dbReference>
<evidence type="ECO:0000313" key="2">
    <source>
        <dbReference type="EMBL" id="URE27228.1"/>
    </source>
</evidence>